<dbReference type="InterPro" id="IPR047327">
    <property type="entry name" value="RUN_PLEKHM2"/>
</dbReference>
<dbReference type="CDD" id="cd17680">
    <property type="entry name" value="RUN_PLEKHM2"/>
    <property type="match status" value="1"/>
</dbReference>
<accession>A0A2A6CTV2</accession>
<reference evidence="3" key="1">
    <citation type="journal article" date="2008" name="Nat. Genet.">
        <title>The Pristionchus pacificus genome provides a unique perspective on nematode lifestyle and parasitism.</title>
        <authorList>
            <person name="Dieterich C."/>
            <person name="Clifton S.W."/>
            <person name="Schuster L.N."/>
            <person name="Chinwalla A."/>
            <person name="Delehaunty K."/>
            <person name="Dinkelacker I."/>
            <person name="Fulton L."/>
            <person name="Fulton R."/>
            <person name="Godfrey J."/>
            <person name="Minx P."/>
            <person name="Mitreva M."/>
            <person name="Roeseler W."/>
            <person name="Tian H."/>
            <person name="Witte H."/>
            <person name="Yang S.P."/>
            <person name="Wilson R.K."/>
            <person name="Sommer R.J."/>
        </authorList>
    </citation>
    <scope>NUCLEOTIDE SEQUENCE [LARGE SCALE GENOMIC DNA]</scope>
    <source>
        <strain evidence="3">PS312</strain>
    </source>
</reference>
<feature type="region of interest" description="Disordered" evidence="1">
    <location>
        <begin position="327"/>
        <end position="352"/>
    </location>
</feature>
<feature type="compositionally biased region" description="Basic and acidic residues" evidence="1">
    <location>
        <begin position="337"/>
        <end position="352"/>
    </location>
</feature>
<dbReference type="SUPFAM" id="SSF140741">
    <property type="entry name" value="RUN domain-like"/>
    <property type="match status" value="1"/>
</dbReference>
<evidence type="ECO:0000313" key="2">
    <source>
        <dbReference type="EnsemblMetazoa" id="PPA39694.1"/>
    </source>
</evidence>
<sequence length="400" mass="45715">MFMSYQLAPVNLRPPLRVSRSVHSTYAERISDDVQCLRDEKEIIDGENEAAKDLLQTMDAVFSHGLLSGQRCYWPFIKEFLPKNEHHLMEVEWSIIHHGGLVTRVTRLSFAWLKDSFNRGSLYFQLLAILGSRKTVASFYHSAACLRNYGILEMIVQKIALLENVQFAFKTDFRVNGPLGNSLYRSIPVACEEETVERRVNVRPKVATVKRNGVVINDKPAHQEPARKPEKVPPATSPTRPIAASDVHQDVIVNELLRNRRNRMHQHMYGAESEAAGAIPRVVVDRTSVDDDKPEERLDQVLQKTISQVRLEHVASSVRSFDQLLSTEKPTTSMENGEERHEMREEKEEHRVEKPIVGDIALHSGEVLRFAMDIFVDVEEGEKFQRLFHVFDGSPNEEKA</sequence>
<keyword evidence="3" id="KW-1185">Reference proteome</keyword>
<dbReference type="Gene3D" id="1.20.58.900">
    <property type="match status" value="1"/>
</dbReference>
<evidence type="ECO:0000313" key="3">
    <source>
        <dbReference type="Proteomes" id="UP000005239"/>
    </source>
</evidence>
<gene>
    <name evidence="2" type="primary">WBGene00278063</name>
</gene>
<dbReference type="PROSITE" id="PS50826">
    <property type="entry name" value="RUN"/>
    <property type="match status" value="1"/>
</dbReference>
<dbReference type="AlphaFoldDB" id="A0A2A6CTV2"/>
<name>A0A2A6CTV2_PRIPA</name>
<reference evidence="2" key="2">
    <citation type="submission" date="2022-06" db="UniProtKB">
        <authorList>
            <consortium name="EnsemblMetazoa"/>
        </authorList>
    </citation>
    <scope>IDENTIFICATION</scope>
    <source>
        <strain evidence="2">PS312</strain>
    </source>
</reference>
<dbReference type="OrthoDB" id="9983817at2759"/>
<dbReference type="InterPro" id="IPR037213">
    <property type="entry name" value="Run_dom_sf"/>
</dbReference>
<evidence type="ECO:0000256" key="1">
    <source>
        <dbReference type="SAM" id="MobiDB-lite"/>
    </source>
</evidence>
<feature type="compositionally biased region" description="Basic and acidic residues" evidence="1">
    <location>
        <begin position="219"/>
        <end position="231"/>
    </location>
</feature>
<dbReference type="Proteomes" id="UP000005239">
    <property type="component" value="Unassembled WGS sequence"/>
</dbReference>
<protein>
    <submittedName>
        <fullName evidence="2">RUN domain-containing protein</fullName>
    </submittedName>
</protein>
<dbReference type="PANTHER" id="PTHR46556:SF1">
    <property type="entry name" value="PLECKSTRIN HOMOLOGY DOMAIN-CONTAINING FAMILY M MEMBER 2"/>
    <property type="match status" value="1"/>
</dbReference>
<dbReference type="InterPro" id="IPR053015">
    <property type="entry name" value="PH_domain-containing_M2"/>
</dbReference>
<organism evidence="2 3">
    <name type="scientific">Pristionchus pacificus</name>
    <name type="common">Parasitic nematode worm</name>
    <dbReference type="NCBI Taxonomy" id="54126"/>
    <lineage>
        <taxon>Eukaryota</taxon>
        <taxon>Metazoa</taxon>
        <taxon>Ecdysozoa</taxon>
        <taxon>Nematoda</taxon>
        <taxon>Chromadorea</taxon>
        <taxon>Rhabditida</taxon>
        <taxon>Rhabditina</taxon>
        <taxon>Diplogasteromorpha</taxon>
        <taxon>Diplogasteroidea</taxon>
        <taxon>Neodiplogasteridae</taxon>
        <taxon>Pristionchus</taxon>
    </lineage>
</organism>
<dbReference type="EnsemblMetazoa" id="PPA39694.1">
    <property type="protein sequence ID" value="PPA39694.1"/>
    <property type="gene ID" value="WBGene00278063"/>
</dbReference>
<feature type="region of interest" description="Disordered" evidence="1">
    <location>
        <begin position="218"/>
        <end position="241"/>
    </location>
</feature>
<dbReference type="InterPro" id="IPR004012">
    <property type="entry name" value="Run_dom"/>
</dbReference>
<dbReference type="PANTHER" id="PTHR46556">
    <property type="entry name" value="PLECKSTRIN HOMOLOGY DOMAIN-CONTAINING FAMILY M MEMBER 2"/>
    <property type="match status" value="1"/>
</dbReference>
<accession>A0A8R1USW5</accession>
<proteinExistence type="predicted"/>